<comment type="caution">
    <text evidence="2">The sequence shown here is derived from an EMBL/GenBank/DDBJ whole genome shotgun (WGS) entry which is preliminary data.</text>
</comment>
<dbReference type="InterPro" id="IPR001375">
    <property type="entry name" value="Peptidase_S9_cat"/>
</dbReference>
<proteinExistence type="predicted"/>
<dbReference type="Gene3D" id="3.40.50.1820">
    <property type="entry name" value="alpha/beta hydrolase"/>
    <property type="match status" value="1"/>
</dbReference>
<feature type="domain" description="Peptidase S9 prolyl oligopeptidase catalytic" evidence="1">
    <location>
        <begin position="150"/>
        <end position="206"/>
    </location>
</feature>
<evidence type="ECO:0000313" key="3">
    <source>
        <dbReference type="Proteomes" id="UP001157126"/>
    </source>
</evidence>
<name>A0ABQ6IV61_9MICO</name>
<reference evidence="3" key="1">
    <citation type="journal article" date="2019" name="Int. J. Syst. Evol. Microbiol.">
        <title>The Global Catalogue of Microorganisms (GCM) 10K type strain sequencing project: providing services to taxonomists for standard genome sequencing and annotation.</title>
        <authorList>
            <consortium name="The Broad Institute Genomics Platform"/>
            <consortium name="The Broad Institute Genome Sequencing Center for Infectious Disease"/>
            <person name="Wu L."/>
            <person name="Ma J."/>
        </authorList>
    </citation>
    <scope>NUCLEOTIDE SEQUENCE [LARGE SCALE GENOMIC DNA]</scope>
    <source>
        <strain evidence="3">NBRC 113072</strain>
    </source>
</reference>
<evidence type="ECO:0000259" key="1">
    <source>
        <dbReference type="Pfam" id="PF00326"/>
    </source>
</evidence>
<dbReference type="InterPro" id="IPR029058">
    <property type="entry name" value="AB_hydrolase_fold"/>
</dbReference>
<protein>
    <recommendedName>
        <fullName evidence="1">Peptidase S9 prolyl oligopeptidase catalytic domain-containing protein</fullName>
    </recommendedName>
</protein>
<dbReference type="Proteomes" id="UP001157126">
    <property type="component" value="Unassembled WGS sequence"/>
</dbReference>
<keyword evidence="3" id="KW-1185">Reference proteome</keyword>
<evidence type="ECO:0000313" key="2">
    <source>
        <dbReference type="EMBL" id="GMA41173.1"/>
    </source>
</evidence>
<accession>A0ABQ6IV61</accession>
<dbReference type="EMBL" id="BSUO01000001">
    <property type="protein sequence ID" value="GMA41173.1"/>
    <property type="molecule type" value="Genomic_DNA"/>
</dbReference>
<organism evidence="2 3">
    <name type="scientific">Mobilicoccus caccae</name>
    <dbReference type="NCBI Taxonomy" id="1859295"/>
    <lineage>
        <taxon>Bacteria</taxon>
        <taxon>Bacillati</taxon>
        <taxon>Actinomycetota</taxon>
        <taxon>Actinomycetes</taxon>
        <taxon>Micrococcales</taxon>
        <taxon>Dermatophilaceae</taxon>
        <taxon>Mobilicoccus</taxon>
    </lineage>
</organism>
<dbReference type="Pfam" id="PF00326">
    <property type="entry name" value="Peptidase_S9"/>
    <property type="match status" value="1"/>
</dbReference>
<dbReference type="SUPFAM" id="SSF53474">
    <property type="entry name" value="alpha/beta-Hydrolases"/>
    <property type="match status" value="1"/>
</dbReference>
<dbReference type="RefSeq" id="WP_284304747.1">
    <property type="nucleotide sequence ID" value="NZ_BSUO01000001.1"/>
</dbReference>
<sequence>MSRILRRHPLRRPAHTVHRGDRPVEAVVVTLHGGPERGFSTTAPWSAPYLRLFPFGRRIRELSEDRIAVVRVRHTQTGWNGGEQTTLGQVRWLLGDLSERVAHLPIGLLGHSLGGRTALAAAGHEQVRSVVALAPWVTEHDRDHVEHLLGRSVLLVQGDRDRECPPEHAREFVDRLRAAGGDVRYEELHNCGHLMLRRAAQWHDLAAEHLISTLLRPA</sequence>
<gene>
    <name evidence="2" type="ORF">GCM10025883_32180</name>
</gene>